<dbReference type="EMBL" id="FOHB01000001">
    <property type="protein sequence ID" value="SER62717.1"/>
    <property type="molecule type" value="Genomic_DNA"/>
</dbReference>
<gene>
    <name evidence="3" type="ORF">SAMN05216199_0715</name>
</gene>
<dbReference type="Pfam" id="PF10531">
    <property type="entry name" value="SLBB"/>
    <property type="match status" value="1"/>
</dbReference>
<dbReference type="InterPro" id="IPR004509">
    <property type="entry name" value="Competence_ComEA_HhH"/>
</dbReference>
<dbReference type="GO" id="GO:0015627">
    <property type="term" value="C:type II protein secretion system complex"/>
    <property type="evidence" value="ECO:0007669"/>
    <property type="project" value="TreeGrafter"/>
</dbReference>
<feature type="compositionally biased region" description="Pro residues" evidence="1">
    <location>
        <begin position="138"/>
        <end position="148"/>
    </location>
</feature>
<keyword evidence="4" id="KW-1185">Reference proteome</keyword>
<feature type="region of interest" description="Disordered" evidence="1">
    <location>
        <begin position="34"/>
        <end position="72"/>
    </location>
</feature>
<dbReference type="Proteomes" id="UP000199019">
    <property type="component" value="Unassembled WGS sequence"/>
</dbReference>
<dbReference type="GO" id="GO:0015628">
    <property type="term" value="P:protein secretion by the type II secretion system"/>
    <property type="evidence" value="ECO:0007669"/>
    <property type="project" value="TreeGrafter"/>
</dbReference>
<dbReference type="PANTHER" id="PTHR21180:SF32">
    <property type="entry name" value="ENDONUCLEASE_EXONUCLEASE_PHOSPHATASE FAMILY DOMAIN-CONTAINING PROTEIN 1"/>
    <property type="match status" value="1"/>
</dbReference>
<dbReference type="Gene3D" id="1.10.150.280">
    <property type="entry name" value="AF1531-like domain"/>
    <property type="match status" value="1"/>
</dbReference>
<accession>A0A1H9QQN7</accession>
<dbReference type="GO" id="GO:0003677">
    <property type="term" value="F:DNA binding"/>
    <property type="evidence" value="ECO:0007669"/>
    <property type="project" value="InterPro"/>
</dbReference>
<dbReference type="InterPro" id="IPR019554">
    <property type="entry name" value="Soluble_ligand-bd"/>
</dbReference>
<sequence>MVLVVVLAVAVFGVRVAWARAASAPQPVERTAAAERGTSVVSRTSGPGGFGDGAGAAAARGTGPAGAAATGATSTARGVVVHVVGQVRRPGLVVLATGGRVGDALAKAGGALPGADLTALNLARPLVDGEQVRVPKPGEAPPPAPPGPSGGAGGEGAAATGPVNLNTASAAALEELPGVGPVLAQRIVDWRTEHGRFTSVDELGEVSGIGEKMFAQLQDKVTV</sequence>
<dbReference type="InterPro" id="IPR051675">
    <property type="entry name" value="Endo/Exo/Phosphatase_dom_1"/>
</dbReference>
<dbReference type="PANTHER" id="PTHR21180">
    <property type="entry name" value="ENDONUCLEASE/EXONUCLEASE/PHOSPHATASE FAMILY DOMAIN-CONTAINING PROTEIN 1"/>
    <property type="match status" value="1"/>
</dbReference>
<evidence type="ECO:0000259" key="2">
    <source>
        <dbReference type="SMART" id="SM00278"/>
    </source>
</evidence>
<feature type="region of interest" description="Disordered" evidence="1">
    <location>
        <begin position="132"/>
        <end position="162"/>
    </location>
</feature>
<dbReference type="NCBIfam" id="TIGR00426">
    <property type="entry name" value="competence protein ComEA helix-hairpin-helix repeat region"/>
    <property type="match status" value="1"/>
</dbReference>
<dbReference type="SUPFAM" id="SSF47781">
    <property type="entry name" value="RuvA domain 2-like"/>
    <property type="match status" value="1"/>
</dbReference>
<dbReference type="Gene3D" id="3.10.560.10">
    <property type="entry name" value="Outer membrane lipoprotein wza domain like"/>
    <property type="match status" value="1"/>
</dbReference>
<reference evidence="4" key="1">
    <citation type="submission" date="2016-10" db="EMBL/GenBank/DDBJ databases">
        <authorList>
            <person name="Varghese N."/>
            <person name="Submissions S."/>
        </authorList>
    </citation>
    <scope>NUCLEOTIDE SEQUENCE [LARGE SCALE GENOMIC DNA]</scope>
    <source>
        <strain evidence="4">CGMCC 1.6963</strain>
    </source>
</reference>
<feature type="domain" description="Helix-hairpin-helix DNA-binding motif class 1" evidence="2">
    <location>
        <begin position="201"/>
        <end position="220"/>
    </location>
</feature>
<dbReference type="InterPro" id="IPR010994">
    <property type="entry name" value="RuvA_2-like"/>
</dbReference>
<evidence type="ECO:0000313" key="4">
    <source>
        <dbReference type="Proteomes" id="UP000199019"/>
    </source>
</evidence>
<protein>
    <submittedName>
        <fullName evidence="3">Competence protein ComEA</fullName>
    </submittedName>
</protein>
<name>A0A1H9QQN7_9MICO</name>
<organism evidence="3 4">
    <name type="scientific">Pedococcus cremeus</name>
    <dbReference type="NCBI Taxonomy" id="587636"/>
    <lineage>
        <taxon>Bacteria</taxon>
        <taxon>Bacillati</taxon>
        <taxon>Actinomycetota</taxon>
        <taxon>Actinomycetes</taxon>
        <taxon>Micrococcales</taxon>
        <taxon>Intrasporangiaceae</taxon>
        <taxon>Pedococcus</taxon>
    </lineage>
</organism>
<feature type="domain" description="Helix-hairpin-helix DNA-binding motif class 1" evidence="2">
    <location>
        <begin position="171"/>
        <end position="190"/>
    </location>
</feature>
<dbReference type="OrthoDB" id="9758724at2"/>
<feature type="compositionally biased region" description="Low complexity" evidence="1">
    <location>
        <begin position="55"/>
        <end position="72"/>
    </location>
</feature>
<dbReference type="InterPro" id="IPR003583">
    <property type="entry name" value="Hlx-hairpin-Hlx_DNA-bd_motif"/>
</dbReference>
<dbReference type="Pfam" id="PF12836">
    <property type="entry name" value="HHH_3"/>
    <property type="match status" value="1"/>
</dbReference>
<dbReference type="SMART" id="SM00278">
    <property type="entry name" value="HhH1"/>
    <property type="match status" value="2"/>
</dbReference>
<dbReference type="STRING" id="587636.SAMN05216199_0715"/>
<dbReference type="AlphaFoldDB" id="A0A1H9QQN7"/>
<proteinExistence type="predicted"/>
<evidence type="ECO:0000256" key="1">
    <source>
        <dbReference type="SAM" id="MobiDB-lite"/>
    </source>
</evidence>
<dbReference type="GO" id="GO:0006281">
    <property type="term" value="P:DNA repair"/>
    <property type="evidence" value="ECO:0007669"/>
    <property type="project" value="InterPro"/>
</dbReference>
<evidence type="ECO:0000313" key="3">
    <source>
        <dbReference type="EMBL" id="SER62717.1"/>
    </source>
</evidence>